<dbReference type="Pfam" id="PF02839">
    <property type="entry name" value="CBM_5_12"/>
    <property type="match status" value="1"/>
</dbReference>
<dbReference type="CDD" id="cd12214">
    <property type="entry name" value="ChiA1_BD"/>
    <property type="match status" value="1"/>
</dbReference>
<reference evidence="4 5" key="1">
    <citation type="submission" date="2013-05" db="EMBL/GenBank/DDBJ databases">
        <authorList>
            <person name="Richards V.P."/>
            <person name="Durkin S.A.S."/>
            <person name="Kim M."/>
            <person name="Pavinski Bitar P.D."/>
            <person name="Stanhope M.J."/>
            <person name="Town C.D."/>
            <person name="Venter J.C."/>
        </authorList>
    </citation>
    <scope>NUCLEOTIDE SEQUENCE [LARGE SCALE GENOMIC DNA]</scope>
    <source>
        <strain evidence="4 5">LMG 14747</strain>
    </source>
</reference>
<dbReference type="InterPro" id="IPR036573">
    <property type="entry name" value="CBM_sf_5/12"/>
</dbReference>
<feature type="domain" description="Chitin-binding type-3" evidence="3">
    <location>
        <begin position="129"/>
        <end position="167"/>
    </location>
</feature>
<protein>
    <recommendedName>
        <fullName evidence="3">Chitin-binding type-3 domain-containing protein</fullName>
    </recommendedName>
</protein>
<evidence type="ECO:0000313" key="4">
    <source>
        <dbReference type="EMBL" id="ESV55177.1"/>
    </source>
</evidence>
<dbReference type="GO" id="GO:0000272">
    <property type="term" value="P:polysaccharide catabolic process"/>
    <property type="evidence" value="ECO:0007669"/>
    <property type="project" value="UniProtKB-KW"/>
</dbReference>
<keyword evidence="2" id="KW-0624">Polysaccharide degradation</keyword>
<gene>
    <name evidence="4" type="ORF">SAG0136_08155</name>
</gene>
<dbReference type="Proteomes" id="UP000018482">
    <property type="component" value="Unassembled WGS sequence"/>
</dbReference>
<dbReference type="SUPFAM" id="SSF51055">
    <property type="entry name" value="Carbohydrate binding domain"/>
    <property type="match status" value="1"/>
</dbReference>
<keyword evidence="2" id="KW-0119">Carbohydrate metabolism</keyword>
<evidence type="ECO:0000256" key="1">
    <source>
        <dbReference type="ARBA" id="ARBA00022801"/>
    </source>
</evidence>
<dbReference type="Gene3D" id="2.10.10.90">
    <property type="match status" value="1"/>
</dbReference>
<comment type="caution">
    <text evidence="4">The sequence shown here is derived from an EMBL/GenBank/DDBJ whole genome shotgun (WGS) entry which is preliminary data.</text>
</comment>
<keyword evidence="1" id="KW-0378">Hydrolase</keyword>
<organism evidence="4 5">
    <name type="scientific">Streptococcus agalactiae LMG 14747</name>
    <dbReference type="NCBI Taxonomy" id="1154860"/>
    <lineage>
        <taxon>Bacteria</taxon>
        <taxon>Bacillati</taxon>
        <taxon>Bacillota</taxon>
        <taxon>Bacilli</taxon>
        <taxon>Lactobacillales</taxon>
        <taxon>Streptococcaceae</taxon>
        <taxon>Streptococcus</taxon>
    </lineage>
</organism>
<evidence type="ECO:0000259" key="3">
    <source>
        <dbReference type="Pfam" id="PF02839"/>
    </source>
</evidence>
<dbReference type="GO" id="GO:0005576">
    <property type="term" value="C:extracellular region"/>
    <property type="evidence" value="ECO:0007669"/>
    <property type="project" value="InterPro"/>
</dbReference>
<accession>V6Z2Q8</accession>
<dbReference type="eggNOG" id="ENOG50332YA">
    <property type="taxonomic scope" value="Bacteria"/>
</dbReference>
<sequence>MALETFTAYLANDKTHVVVRDTDPDLNVNFTAVLDGDFMSKSKSELLQLGLAWFTGKYVQEYSNQKTVEEVATIKDAVKKTEDIVARMEIKSTELDNKMIAFQRLFVTAVELTDEQKTEIVAQYPDYGVGVTYQTGQVVAYEGTLYEVVQGHTSQADWKPSETASLYKLFLKPTITTADGEVVDVVNEFVQPTGAHDAYQKGDRVTFEGKVYASAIDNNVYSPTAYPAGWTLVE</sequence>
<dbReference type="GO" id="GO:0004553">
    <property type="term" value="F:hydrolase activity, hydrolyzing O-glycosyl compounds"/>
    <property type="evidence" value="ECO:0007669"/>
    <property type="project" value="InterPro"/>
</dbReference>
<evidence type="ECO:0000256" key="2">
    <source>
        <dbReference type="ARBA" id="ARBA00023326"/>
    </source>
</evidence>
<evidence type="ECO:0000313" key="5">
    <source>
        <dbReference type="Proteomes" id="UP000018482"/>
    </source>
</evidence>
<proteinExistence type="predicted"/>
<dbReference type="EMBL" id="ANQC01000116">
    <property type="protein sequence ID" value="ESV55177.1"/>
    <property type="molecule type" value="Genomic_DNA"/>
</dbReference>
<dbReference type="InterPro" id="IPR003610">
    <property type="entry name" value="CBM5/12"/>
</dbReference>
<dbReference type="AlphaFoldDB" id="V6Z2Q8"/>
<name>V6Z2Q8_STRAG</name>
<dbReference type="GO" id="GO:0030246">
    <property type="term" value="F:carbohydrate binding"/>
    <property type="evidence" value="ECO:0007669"/>
    <property type="project" value="InterPro"/>
</dbReference>